<protein>
    <submittedName>
        <fullName evidence="1">Uncharacterized protein</fullName>
    </submittedName>
</protein>
<dbReference type="Proteomes" id="UP001249851">
    <property type="component" value="Unassembled WGS sequence"/>
</dbReference>
<comment type="caution">
    <text evidence="1">The sequence shown here is derived from an EMBL/GenBank/DDBJ whole genome shotgun (WGS) entry which is preliminary data.</text>
</comment>
<name>A0AAD9Q7N7_ACRCE</name>
<accession>A0AAD9Q7N7</accession>
<dbReference type="EMBL" id="JARQWQ010000057">
    <property type="protein sequence ID" value="KAK2556153.1"/>
    <property type="molecule type" value="Genomic_DNA"/>
</dbReference>
<dbReference type="AlphaFoldDB" id="A0AAD9Q7N7"/>
<reference evidence="1" key="2">
    <citation type="journal article" date="2023" name="Science">
        <title>Genomic signatures of disease resistance in endangered staghorn corals.</title>
        <authorList>
            <person name="Vollmer S.V."/>
            <person name="Selwyn J.D."/>
            <person name="Despard B.A."/>
            <person name="Roesel C.L."/>
        </authorList>
    </citation>
    <scope>NUCLEOTIDE SEQUENCE</scope>
    <source>
        <strain evidence="1">K2</strain>
    </source>
</reference>
<organism evidence="1 2">
    <name type="scientific">Acropora cervicornis</name>
    <name type="common">Staghorn coral</name>
    <dbReference type="NCBI Taxonomy" id="6130"/>
    <lineage>
        <taxon>Eukaryota</taxon>
        <taxon>Metazoa</taxon>
        <taxon>Cnidaria</taxon>
        <taxon>Anthozoa</taxon>
        <taxon>Hexacorallia</taxon>
        <taxon>Scleractinia</taxon>
        <taxon>Astrocoeniina</taxon>
        <taxon>Acroporidae</taxon>
        <taxon>Acropora</taxon>
    </lineage>
</organism>
<reference evidence="1" key="1">
    <citation type="journal article" date="2023" name="G3 (Bethesda)">
        <title>Whole genome assembly and annotation of the endangered Caribbean coral Acropora cervicornis.</title>
        <authorList>
            <person name="Selwyn J.D."/>
            <person name="Vollmer S.V."/>
        </authorList>
    </citation>
    <scope>NUCLEOTIDE SEQUENCE</scope>
    <source>
        <strain evidence="1">K2</strain>
    </source>
</reference>
<keyword evidence="2" id="KW-1185">Reference proteome</keyword>
<sequence>MAALITRLHDVVQGFIEKPRRGTINLDKDTRTTIGSEVLQLSRAVVKRHTLGGDSRFRTGLQAHEAVVQVDFSENYTCQQQDNLQTMHWNQE</sequence>
<proteinExistence type="predicted"/>
<gene>
    <name evidence="1" type="ORF">P5673_021735</name>
</gene>
<evidence type="ECO:0000313" key="1">
    <source>
        <dbReference type="EMBL" id="KAK2556153.1"/>
    </source>
</evidence>
<evidence type="ECO:0000313" key="2">
    <source>
        <dbReference type="Proteomes" id="UP001249851"/>
    </source>
</evidence>